<dbReference type="EMBL" id="BJWL01000001">
    <property type="protein sequence ID" value="GFY81083.1"/>
    <property type="molecule type" value="Genomic_DNA"/>
</dbReference>
<proteinExistence type="predicted"/>
<evidence type="ECO:0000313" key="1">
    <source>
        <dbReference type="EMBL" id="GFY81083.1"/>
    </source>
</evidence>
<protein>
    <submittedName>
        <fullName evidence="1">Uncharacterized protein</fullName>
    </submittedName>
</protein>
<dbReference type="Proteomes" id="UP000585474">
    <property type="component" value="Unassembled WGS sequence"/>
</dbReference>
<accession>A0A7J0E3I4</accession>
<reference evidence="1 2" key="1">
    <citation type="submission" date="2019-07" db="EMBL/GenBank/DDBJ databases">
        <title>De Novo Assembly of kiwifruit Actinidia rufa.</title>
        <authorList>
            <person name="Sugita-Konishi S."/>
            <person name="Sato K."/>
            <person name="Mori E."/>
            <person name="Abe Y."/>
            <person name="Kisaki G."/>
            <person name="Hamano K."/>
            <person name="Suezawa K."/>
            <person name="Otani M."/>
            <person name="Fukuda T."/>
            <person name="Manabe T."/>
            <person name="Gomi K."/>
            <person name="Tabuchi M."/>
            <person name="Akimitsu K."/>
            <person name="Kataoka I."/>
        </authorList>
    </citation>
    <scope>NUCLEOTIDE SEQUENCE [LARGE SCALE GENOMIC DNA]</scope>
    <source>
        <strain evidence="2">cv. Fuchu</strain>
    </source>
</reference>
<name>A0A7J0E3I4_9ERIC</name>
<organism evidence="1 2">
    <name type="scientific">Actinidia rufa</name>
    <dbReference type="NCBI Taxonomy" id="165716"/>
    <lineage>
        <taxon>Eukaryota</taxon>
        <taxon>Viridiplantae</taxon>
        <taxon>Streptophyta</taxon>
        <taxon>Embryophyta</taxon>
        <taxon>Tracheophyta</taxon>
        <taxon>Spermatophyta</taxon>
        <taxon>Magnoliopsida</taxon>
        <taxon>eudicotyledons</taxon>
        <taxon>Gunneridae</taxon>
        <taxon>Pentapetalae</taxon>
        <taxon>asterids</taxon>
        <taxon>Ericales</taxon>
        <taxon>Actinidiaceae</taxon>
        <taxon>Actinidia</taxon>
    </lineage>
</organism>
<gene>
    <name evidence="1" type="ORF">Acr_01g0008920</name>
</gene>
<evidence type="ECO:0000313" key="2">
    <source>
        <dbReference type="Proteomes" id="UP000585474"/>
    </source>
</evidence>
<keyword evidence="2" id="KW-1185">Reference proteome</keyword>
<sequence length="586" mass="65794">MRRILSLGRKTVEISTDGVPEGKVEIVERDLGVQRRLVLSSFDVGLLRGVLSRIHSSNRWDFYASLRGGSKCLEIFRRQNSKGEFVVASFCLTTARDRICILAFEFRMGWEDLANVMTGFNHGGNLIRDMVGDELRDPNESRKHAGSGGGHSVVVFSDSFSQGYGVGGNFGRVDWCSPESQGDRMLGFGITGLSLAGGPVSSYRGQMRKIYHDGGRDCTTGTSPVGKDLCQGYEGFDSRDGDDWDGFVGFDDVDDDFEENTNRLNFIEGLINLKNALVSREVGDMRWETEFSRSGRESGATWMSSREAQMGEGLLESVEVFCQRQEWATKMQSEAVNSEGVDLSIVPLECNQIDLLASAKPGDVCIRQIAEDEWFLDRGEDSVSSVWARRKLKGFDKFWGISYGGMEDEAMRLFERIEQQWRERVCLRGEWGREDCRSKGKRELKNLEWSEGAQAWELEAFFEFFRLLQDEKPISQELDKWWWQRQGNGRFTVASFFIMLLRGWEIPLSLGKGYGFSSVPSKLASYGAWFFPYLGCSGSCHGQSSSSLSAGVWWAVGAFRGQAGKSSPYVCFGVFGVKGISERLRT</sequence>
<comment type="caution">
    <text evidence="1">The sequence shown here is derived from an EMBL/GenBank/DDBJ whole genome shotgun (WGS) entry which is preliminary data.</text>
</comment>
<dbReference type="AlphaFoldDB" id="A0A7J0E3I4"/>